<keyword evidence="2" id="KW-0547">Nucleotide-binding</keyword>
<dbReference type="InterPro" id="IPR045058">
    <property type="entry name" value="GIMA/IAN/Toc"/>
</dbReference>
<organism evidence="5 6">
    <name type="scientific">Geotrypetes seraphini</name>
    <name type="common">Gaboon caecilian</name>
    <name type="synonym">Caecilia seraphini</name>
    <dbReference type="NCBI Taxonomy" id="260995"/>
    <lineage>
        <taxon>Eukaryota</taxon>
        <taxon>Metazoa</taxon>
        <taxon>Chordata</taxon>
        <taxon>Craniata</taxon>
        <taxon>Vertebrata</taxon>
        <taxon>Euteleostomi</taxon>
        <taxon>Amphibia</taxon>
        <taxon>Gymnophiona</taxon>
        <taxon>Geotrypetes</taxon>
    </lineage>
</organism>
<evidence type="ECO:0000256" key="2">
    <source>
        <dbReference type="ARBA" id="ARBA00022741"/>
    </source>
</evidence>
<dbReference type="CDD" id="cd01852">
    <property type="entry name" value="AIG1"/>
    <property type="match status" value="1"/>
</dbReference>
<dbReference type="GeneID" id="117354467"/>
<keyword evidence="5" id="KW-1185">Reference proteome</keyword>
<reference evidence="6" key="1">
    <citation type="submission" date="2025-08" db="UniProtKB">
        <authorList>
            <consortium name="RefSeq"/>
        </authorList>
    </citation>
    <scope>IDENTIFICATION</scope>
</reference>
<dbReference type="Proteomes" id="UP000515159">
    <property type="component" value="Chromosome 2"/>
</dbReference>
<comment type="similarity">
    <text evidence="1">Belongs to the TRAFAC class TrmE-Era-EngA-EngB-Septin-like GTPase superfamily. AIG1/Toc34/Toc159-like paraseptin GTPase family. IAN subfamily.</text>
</comment>
<protein>
    <submittedName>
        <fullName evidence="6">GTPase IMAP family member 9-like</fullName>
    </submittedName>
</protein>
<evidence type="ECO:0000256" key="1">
    <source>
        <dbReference type="ARBA" id="ARBA00008535"/>
    </source>
</evidence>
<dbReference type="RefSeq" id="XP_033787963.1">
    <property type="nucleotide sequence ID" value="XM_033932072.1"/>
</dbReference>
<dbReference type="InterPro" id="IPR006703">
    <property type="entry name" value="G_AIG1"/>
</dbReference>
<dbReference type="InParanoid" id="A0A6P8QKG7"/>
<sequence>MNRPTIERRRSTSFHLSKGLEENRNAKSLSLRLALVGKTGTGKSATGNTILGREEFETEMSLSSVTKVCSKSSQTWNGRQLMVIDTPGLFDTDFELEESVKEISRCAILSFPGLHAIIHVFSLTNLFTEEEREAFLLINDIFGDKGTKYMIILFTRLDELKGKSLESFLSTLKSSDVEMLLDHCEGRIIGFNNRAPEEELKNQVSKLIDMVDDMVVKNGGVCYSKTFINAEMELWEERRRLKGLRAQQRKERMRKSQESDSKLLEVRDRQNFCGRFLMCCII</sequence>
<evidence type="ECO:0000313" key="5">
    <source>
        <dbReference type="Proteomes" id="UP000515159"/>
    </source>
</evidence>
<dbReference type="PANTHER" id="PTHR10903:SF170">
    <property type="entry name" value="GTPASE IMAP FAMILY MEMBER 7"/>
    <property type="match status" value="1"/>
</dbReference>
<dbReference type="Pfam" id="PF04548">
    <property type="entry name" value="AIG1"/>
    <property type="match status" value="1"/>
</dbReference>
<evidence type="ECO:0000259" key="4">
    <source>
        <dbReference type="PROSITE" id="PS51720"/>
    </source>
</evidence>
<gene>
    <name evidence="6" type="primary">LOC117354467</name>
</gene>
<proteinExistence type="inferred from homology"/>
<dbReference type="AlphaFoldDB" id="A0A6P8QKG7"/>
<feature type="domain" description="AIG1-type G" evidence="4">
    <location>
        <begin position="28"/>
        <end position="232"/>
    </location>
</feature>
<accession>A0A6P8QKG7</accession>
<evidence type="ECO:0000313" key="6">
    <source>
        <dbReference type="RefSeq" id="XP_033787963.1"/>
    </source>
</evidence>
<dbReference type="Gene3D" id="3.40.50.300">
    <property type="entry name" value="P-loop containing nucleotide triphosphate hydrolases"/>
    <property type="match status" value="1"/>
</dbReference>
<dbReference type="PANTHER" id="PTHR10903">
    <property type="entry name" value="GTPASE, IMAP FAMILY MEMBER-RELATED"/>
    <property type="match status" value="1"/>
</dbReference>
<dbReference type="KEGG" id="gsh:117354467"/>
<evidence type="ECO:0000256" key="3">
    <source>
        <dbReference type="ARBA" id="ARBA00023134"/>
    </source>
</evidence>
<dbReference type="OrthoDB" id="8954335at2759"/>
<dbReference type="FunFam" id="3.40.50.300:FF:000366">
    <property type="entry name" value="GTPase, IMAP family member 2"/>
    <property type="match status" value="1"/>
</dbReference>
<keyword evidence="3" id="KW-0342">GTP-binding</keyword>
<dbReference type="PROSITE" id="PS51720">
    <property type="entry name" value="G_AIG1"/>
    <property type="match status" value="1"/>
</dbReference>
<dbReference type="SUPFAM" id="SSF52540">
    <property type="entry name" value="P-loop containing nucleoside triphosphate hydrolases"/>
    <property type="match status" value="1"/>
</dbReference>
<dbReference type="InterPro" id="IPR027417">
    <property type="entry name" value="P-loop_NTPase"/>
</dbReference>
<dbReference type="GO" id="GO:0005525">
    <property type="term" value="F:GTP binding"/>
    <property type="evidence" value="ECO:0007669"/>
    <property type="project" value="UniProtKB-KW"/>
</dbReference>
<name>A0A6P8QKG7_GEOSA</name>